<comment type="similarity">
    <text evidence="1">Belongs to the major facilitator superfamily.</text>
</comment>
<dbReference type="InterPro" id="IPR036259">
    <property type="entry name" value="MFS_trans_sf"/>
</dbReference>
<feature type="transmembrane region" description="Helical" evidence="2">
    <location>
        <begin position="116"/>
        <end position="134"/>
    </location>
</feature>
<dbReference type="PANTHER" id="PTHR11328:SF28">
    <property type="entry name" value="MAJOR FACILITATOR SUPERFAMILY DOMAIN-CONTAINING PROTEIN 12"/>
    <property type="match status" value="1"/>
</dbReference>
<keyword evidence="4" id="KW-1185">Reference proteome</keyword>
<evidence type="ECO:0000256" key="2">
    <source>
        <dbReference type="SAM" id="Phobius"/>
    </source>
</evidence>
<dbReference type="PANTHER" id="PTHR11328">
    <property type="entry name" value="MAJOR FACILITATOR SUPERFAMILY DOMAIN-CONTAINING PROTEIN"/>
    <property type="match status" value="1"/>
</dbReference>
<feature type="transmembrane region" description="Helical" evidence="2">
    <location>
        <begin position="224"/>
        <end position="244"/>
    </location>
</feature>
<protein>
    <submittedName>
        <fullName evidence="3">Uncharacterized protein</fullName>
    </submittedName>
</protein>
<organism evidence="3 4">
    <name type="scientific">Clytia hemisphaerica</name>
    <dbReference type="NCBI Taxonomy" id="252671"/>
    <lineage>
        <taxon>Eukaryota</taxon>
        <taxon>Metazoa</taxon>
        <taxon>Cnidaria</taxon>
        <taxon>Hydrozoa</taxon>
        <taxon>Hydroidolina</taxon>
        <taxon>Leptothecata</taxon>
        <taxon>Obeliida</taxon>
        <taxon>Clytiidae</taxon>
        <taxon>Clytia</taxon>
    </lineage>
</organism>
<proteinExistence type="inferred from homology"/>
<sequence>MVIFHLFVKEPSCTKEIDSVNEEEQEHLVGGAKKPQLAQKTVNDWFKTPVFYKVGWLYMMTRLIVNISQVYLAYFVTETLKLNKSAIAIAPAVVYVTGIFASLIAKKLNRALGLKFTYFFGLCFILAGSVYFYFMRSLDIKYRPAVYGACVCLGLGGSTLLINSLAMISQMIGRNVDTSAFVYGSMSLLDKFSNGAAIMLIQFLHPCKDQVICCYSCQLYYRNIMSYFPGVCAVLAFLVLMTIGKNTFENPQDMNKRTVANTVQKTYDSSYQSTDSKY</sequence>
<evidence type="ECO:0000313" key="3">
    <source>
        <dbReference type="EnsemblMetazoa" id="CLYHEMP026206.1"/>
    </source>
</evidence>
<keyword evidence="2" id="KW-0472">Membrane</keyword>
<dbReference type="InterPro" id="IPR039672">
    <property type="entry name" value="MFS_2"/>
</dbReference>
<dbReference type="GO" id="GO:0008643">
    <property type="term" value="P:carbohydrate transport"/>
    <property type="evidence" value="ECO:0007669"/>
    <property type="project" value="InterPro"/>
</dbReference>
<feature type="transmembrane region" description="Helical" evidence="2">
    <location>
        <begin position="146"/>
        <end position="168"/>
    </location>
</feature>
<dbReference type="InterPro" id="IPR011701">
    <property type="entry name" value="MFS"/>
</dbReference>
<evidence type="ECO:0000256" key="1">
    <source>
        <dbReference type="ARBA" id="ARBA00008335"/>
    </source>
</evidence>
<evidence type="ECO:0000313" key="4">
    <source>
        <dbReference type="Proteomes" id="UP000594262"/>
    </source>
</evidence>
<dbReference type="SUPFAM" id="SSF103473">
    <property type="entry name" value="MFS general substrate transporter"/>
    <property type="match status" value="1"/>
</dbReference>
<dbReference type="GO" id="GO:0005886">
    <property type="term" value="C:plasma membrane"/>
    <property type="evidence" value="ECO:0007669"/>
    <property type="project" value="TreeGrafter"/>
</dbReference>
<dbReference type="Pfam" id="PF07690">
    <property type="entry name" value="MFS_1"/>
    <property type="match status" value="1"/>
</dbReference>
<dbReference type="Proteomes" id="UP000594262">
    <property type="component" value="Unplaced"/>
</dbReference>
<name>A0A7M5XM66_9CNID</name>
<feature type="transmembrane region" description="Helical" evidence="2">
    <location>
        <begin position="56"/>
        <end position="74"/>
    </location>
</feature>
<dbReference type="GO" id="GO:0015293">
    <property type="term" value="F:symporter activity"/>
    <property type="evidence" value="ECO:0007669"/>
    <property type="project" value="InterPro"/>
</dbReference>
<dbReference type="EnsemblMetazoa" id="CLYHEMT026206.1">
    <property type="protein sequence ID" value="CLYHEMP026206.1"/>
    <property type="gene ID" value="CLYHEMG026206"/>
</dbReference>
<dbReference type="OrthoDB" id="5953442at2759"/>
<keyword evidence="2" id="KW-0812">Transmembrane</keyword>
<feature type="transmembrane region" description="Helical" evidence="2">
    <location>
        <begin position="86"/>
        <end position="104"/>
    </location>
</feature>
<accession>A0A7M5XM66</accession>
<dbReference type="Gene3D" id="1.20.1250.20">
    <property type="entry name" value="MFS general substrate transporter like domains"/>
    <property type="match status" value="1"/>
</dbReference>
<reference evidence="3" key="1">
    <citation type="submission" date="2021-01" db="UniProtKB">
        <authorList>
            <consortium name="EnsemblMetazoa"/>
        </authorList>
    </citation>
    <scope>IDENTIFICATION</scope>
</reference>
<keyword evidence="2" id="KW-1133">Transmembrane helix</keyword>
<dbReference type="AlphaFoldDB" id="A0A7M5XM66"/>